<comment type="similarity">
    <text evidence="2 7">Belongs to the Mediator complex subunit 31 family.</text>
</comment>
<evidence type="ECO:0000256" key="6">
    <source>
        <dbReference type="ARBA" id="ARBA00023242"/>
    </source>
</evidence>
<reference evidence="8" key="1">
    <citation type="submission" date="2014-11" db="EMBL/GenBank/DDBJ databases">
        <authorList>
            <person name="Otto D Thomas"/>
            <person name="Naeem Raeece"/>
        </authorList>
    </citation>
    <scope>NUCLEOTIDE SEQUENCE</scope>
</reference>
<dbReference type="GO" id="GO:0003712">
    <property type="term" value="F:transcription coregulator activity"/>
    <property type="evidence" value="ECO:0007669"/>
    <property type="project" value="InterPro"/>
</dbReference>
<comment type="function">
    <text evidence="7">Component of the Mediator complex, a coactivator involved in the regulated transcription of nearly all RNA polymerase II-dependent genes. Mediator functions as a bridge to convey information from gene-specific regulatory proteins to the basal RNA polymerase II transcription machinery. Mediator is recruited to promoters by direct interactions with regulatory proteins and serves as a scaffold for the assembly of a functional preinitiation complex with RNA polymerase II and the general transcription factors.</text>
</comment>
<dbReference type="GO" id="GO:0016592">
    <property type="term" value="C:mediator complex"/>
    <property type="evidence" value="ECO:0007669"/>
    <property type="project" value="InterPro"/>
</dbReference>
<dbReference type="InterPro" id="IPR038089">
    <property type="entry name" value="Med31_sf"/>
</dbReference>
<evidence type="ECO:0000256" key="3">
    <source>
        <dbReference type="ARBA" id="ARBA00023015"/>
    </source>
</evidence>
<evidence type="ECO:0000256" key="2">
    <source>
        <dbReference type="ARBA" id="ARBA00006378"/>
    </source>
</evidence>
<name>A0A0G4HGK7_9ALVE</name>
<keyword evidence="6 7" id="KW-0539">Nucleus</keyword>
<keyword evidence="4 7" id="KW-0010">Activator</keyword>
<dbReference type="PhylomeDB" id="A0A0G4HGK7"/>
<organism evidence="8">
    <name type="scientific">Chromera velia CCMP2878</name>
    <dbReference type="NCBI Taxonomy" id="1169474"/>
    <lineage>
        <taxon>Eukaryota</taxon>
        <taxon>Sar</taxon>
        <taxon>Alveolata</taxon>
        <taxon>Colpodellida</taxon>
        <taxon>Chromeraceae</taxon>
        <taxon>Chromera</taxon>
    </lineage>
</organism>
<dbReference type="GO" id="GO:0006355">
    <property type="term" value="P:regulation of DNA-templated transcription"/>
    <property type="evidence" value="ECO:0007669"/>
    <property type="project" value="InterPro"/>
</dbReference>
<proteinExistence type="inferred from homology"/>
<evidence type="ECO:0000256" key="4">
    <source>
        <dbReference type="ARBA" id="ARBA00023159"/>
    </source>
</evidence>
<protein>
    <recommendedName>
        <fullName evidence="7">Mediator of RNA polymerase II transcription subunit 31</fullName>
    </recommendedName>
</protein>
<comment type="subunit">
    <text evidence="7">Component of the Mediator complex.</text>
</comment>
<dbReference type="PANTHER" id="PTHR13186">
    <property type="entry name" value="MEDIATOR OF RNA POLYMERASE II TRANSCRIPTION SUBUNIT 31"/>
    <property type="match status" value="1"/>
</dbReference>
<dbReference type="Gene3D" id="1.10.10.1340">
    <property type="entry name" value="Mediator of RNA polymerase II, submodule Med31 (Soh1)"/>
    <property type="match status" value="1"/>
</dbReference>
<comment type="subcellular location">
    <subcellularLocation>
        <location evidence="1 7">Nucleus</location>
    </subcellularLocation>
</comment>
<keyword evidence="3 7" id="KW-0805">Transcription regulation</keyword>
<dbReference type="InterPro" id="IPR008831">
    <property type="entry name" value="Mediator_Med31"/>
</dbReference>
<accession>A0A0G4HGK7</accession>
<sequence>MATQQGTVAQPFTVDSLTRLNQELEFVECLANVDYLHWLAKQRYLEKPEFVRYLKYLLYWTKPPYVFRIVYPHALGMLTALQDEKFRKCLSDKDGPGLIKDDQATAWITAEQPPLKRQKYLEALRDLQTKGTEEVETQRQSQVEIQEAIAAWRKAVQEKAAQDLS</sequence>
<evidence type="ECO:0000313" key="8">
    <source>
        <dbReference type="EMBL" id="CEM43085.1"/>
    </source>
</evidence>
<dbReference type="AlphaFoldDB" id="A0A0G4HGK7"/>
<dbReference type="VEuPathDB" id="CryptoDB:Cvel_6735"/>
<dbReference type="Pfam" id="PF05669">
    <property type="entry name" value="Med31"/>
    <property type="match status" value="1"/>
</dbReference>
<dbReference type="EMBL" id="CDMZ01002608">
    <property type="protein sequence ID" value="CEM43085.1"/>
    <property type="molecule type" value="Genomic_DNA"/>
</dbReference>
<keyword evidence="5 7" id="KW-0804">Transcription</keyword>
<evidence type="ECO:0000256" key="7">
    <source>
        <dbReference type="RuleBase" id="RU364129"/>
    </source>
</evidence>
<gene>
    <name evidence="8" type="ORF">Cvel_6735</name>
</gene>
<evidence type="ECO:0000256" key="5">
    <source>
        <dbReference type="ARBA" id="ARBA00023163"/>
    </source>
</evidence>
<evidence type="ECO:0000256" key="1">
    <source>
        <dbReference type="ARBA" id="ARBA00004123"/>
    </source>
</evidence>